<dbReference type="PANTHER" id="PTHR10819">
    <property type="entry name" value="PHOSPHOTRIESTERASE-RELATED"/>
    <property type="match status" value="1"/>
</dbReference>
<proteinExistence type="inferred from homology"/>
<evidence type="ECO:0000313" key="6">
    <source>
        <dbReference type="Proteomes" id="UP001230426"/>
    </source>
</evidence>
<reference evidence="5 6" key="1">
    <citation type="submission" date="2023-07" db="EMBL/GenBank/DDBJ databases">
        <title>Sequencing the genomes of 1000 actinobacteria strains.</title>
        <authorList>
            <person name="Klenk H.-P."/>
        </authorList>
    </citation>
    <scope>NUCLEOTIDE SEQUENCE [LARGE SCALE GENOMIC DNA]</scope>
    <source>
        <strain evidence="5 6">DSM 44109</strain>
    </source>
</reference>
<dbReference type="PROSITE" id="PS51347">
    <property type="entry name" value="PHOSPHOTRIESTERASE_2"/>
    <property type="match status" value="1"/>
</dbReference>
<dbReference type="InterPro" id="IPR001559">
    <property type="entry name" value="Phosphotriesterase"/>
</dbReference>
<dbReference type="PIRSF" id="PIRSF016839">
    <property type="entry name" value="PhP"/>
    <property type="match status" value="1"/>
</dbReference>
<feature type="compositionally biased region" description="Basic and acidic residues" evidence="4">
    <location>
        <begin position="1"/>
        <end position="10"/>
    </location>
</feature>
<evidence type="ECO:0000256" key="4">
    <source>
        <dbReference type="SAM" id="MobiDB-lite"/>
    </source>
</evidence>
<dbReference type="Pfam" id="PF02126">
    <property type="entry name" value="PTE"/>
    <property type="match status" value="1"/>
</dbReference>
<evidence type="ECO:0000256" key="3">
    <source>
        <dbReference type="PROSITE-ProRule" id="PRU00679"/>
    </source>
</evidence>
<dbReference type="RefSeq" id="WP_306870667.1">
    <property type="nucleotide sequence ID" value="NZ_JAUSRB010000002.1"/>
</dbReference>
<keyword evidence="6" id="KW-1185">Reference proteome</keyword>
<evidence type="ECO:0000313" key="5">
    <source>
        <dbReference type="EMBL" id="MDP9868154.1"/>
    </source>
</evidence>
<comment type="similarity">
    <text evidence="3">Belongs to the metallo-dependent hydrolases superfamily. Phosphotriesterase family.</text>
</comment>
<organism evidence="5 6">
    <name type="scientific">Streptosporangium brasiliense</name>
    <dbReference type="NCBI Taxonomy" id="47480"/>
    <lineage>
        <taxon>Bacteria</taxon>
        <taxon>Bacillati</taxon>
        <taxon>Actinomycetota</taxon>
        <taxon>Actinomycetes</taxon>
        <taxon>Streptosporangiales</taxon>
        <taxon>Streptosporangiaceae</taxon>
        <taxon>Streptosporangium</taxon>
    </lineage>
</organism>
<gene>
    <name evidence="5" type="ORF">J2S55_007420</name>
</gene>
<dbReference type="Proteomes" id="UP001230426">
    <property type="component" value="Unassembled WGS sequence"/>
</dbReference>
<evidence type="ECO:0000256" key="1">
    <source>
        <dbReference type="ARBA" id="ARBA00022723"/>
    </source>
</evidence>
<keyword evidence="1" id="KW-0479">Metal-binding</keyword>
<dbReference type="SUPFAM" id="SSF51556">
    <property type="entry name" value="Metallo-dependent hydrolases"/>
    <property type="match status" value="1"/>
</dbReference>
<evidence type="ECO:0000256" key="2">
    <source>
        <dbReference type="ARBA" id="ARBA00022801"/>
    </source>
</evidence>
<dbReference type="InterPro" id="IPR032466">
    <property type="entry name" value="Metal_Hydrolase"/>
</dbReference>
<accession>A0ABT9RFX7</accession>
<protein>
    <submittedName>
        <fullName evidence="5">Phosphotriesterase-related protein</fullName>
    </submittedName>
</protein>
<dbReference type="Gene3D" id="3.20.20.140">
    <property type="entry name" value="Metal-dependent hydrolases"/>
    <property type="match status" value="1"/>
</dbReference>
<dbReference type="PANTHER" id="PTHR10819:SF3">
    <property type="entry name" value="PHOSPHOTRIESTERASE-RELATED PROTEIN"/>
    <property type="match status" value="1"/>
</dbReference>
<dbReference type="EMBL" id="JAUSRB010000002">
    <property type="protein sequence ID" value="MDP9868154.1"/>
    <property type="molecule type" value="Genomic_DNA"/>
</dbReference>
<feature type="modified residue" description="N6-carboxylysine" evidence="3">
    <location>
        <position position="152"/>
    </location>
</feature>
<keyword evidence="2" id="KW-0378">Hydrolase</keyword>
<name>A0ABT9RFX7_9ACTN</name>
<feature type="region of interest" description="Disordered" evidence="4">
    <location>
        <begin position="1"/>
        <end position="24"/>
    </location>
</feature>
<sequence length="325" mass="34852">MPDLLRDKAVQQETPPAPEQGGRAMRAAVRTVLGDIPPEELGICDAHDHLFISSPALPGQGLDDAGAALTELNAFAALGGRAVAQWTPWGMGPRTEELPGLSRRSGVHVISATGMHQAKHYDQEELTRVHDRLAGLFIHELTSGPVRAGMIKVAGAYHRLDDHARHVMAAAAEAHHATDAPIGIHLEAGTAALDVLHLLCRTHGVAPHRVILGHLHRFPDTRIHRQAAEAGAFLAFDGPSRVHHGTDWRMMDSFAALADAGHARQILLGGDTVVPAARSSADGPGMPFLLSGLRPRIERELGPDIASAIFTENPARAFAARWRRP</sequence>
<comment type="caution">
    <text evidence="5">The sequence shown here is derived from an EMBL/GenBank/DDBJ whole genome shotgun (WGS) entry which is preliminary data.</text>
</comment>